<protein>
    <recommendedName>
        <fullName evidence="3">C-type lectin domain-containing protein</fullName>
    </recommendedName>
</protein>
<keyword evidence="2" id="KW-0812">Transmembrane</keyword>
<keyword evidence="2" id="KW-0472">Membrane</keyword>
<organism evidence="4">
    <name type="scientific">viral metagenome</name>
    <dbReference type="NCBI Taxonomy" id="1070528"/>
    <lineage>
        <taxon>unclassified sequences</taxon>
        <taxon>metagenomes</taxon>
        <taxon>organismal metagenomes</taxon>
    </lineage>
</organism>
<evidence type="ECO:0000256" key="2">
    <source>
        <dbReference type="SAM" id="Phobius"/>
    </source>
</evidence>
<evidence type="ECO:0000256" key="1">
    <source>
        <dbReference type="SAM" id="MobiDB-lite"/>
    </source>
</evidence>
<dbReference type="Gene3D" id="3.10.100.10">
    <property type="entry name" value="Mannose-Binding Protein A, subunit A"/>
    <property type="match status" value="1"/>
</dbReference>
<feature type="compositionally biased region" description="Basic and acidic residues" evidence="1">
    <location>
        <begin position="13"/>
        <end position="27"/>
    </location>
</feature>
<feature type="transmembrane region" description="Helical" evidence="2">
    <location>
        <begin position="51"/>
        <end position="71"/>
    </location>
</feature>
<proteinExistence type="predicted"/>
<evidence type="ECO:0000259" key="3">
    <source>
        <dbReference type="SMART" id="SM00034"/>
    </source>
</evidence>
<dbReference type="SMART" id="SM00034">
    <property type="entry name" value="CLECT"/>
    <property type="match status" value="1"/>
</dbReference>
<accession>A0A6C0LT09</accession>
<dbReference type="AlphaFoldDB" id="A0A6C0LT09"/>
<sequence>MGKSKSKASPKPKPKDNDSSKKEKETPPTETSPPKVASKGRGWIQIITSMIIKLLILAILSACAYAGYVAYEIFKPTPTSLDRGDAVQLQKEYNSNAYEYKVSLQEKSWEEHEASARKWGGHLVSFTAEEEYYKILQQLDDHMKKSENLAAAGQLIVDFSHAYENGQKHGFWTGGRFKDESRSTPPSYSENNAKTSQFWSWSDSSKWGYGMSLWEDRAPDGDGSCVLMKIKRRGNMEFLNSEDCTRRLTAIYKRRK</sequence>
<keyword evidence="2" id="KW-1133">Transmembrane helix</keyword>
<name>A0A6C0LT09_9ZZZZ</name>
<reference evidence="4" key="1">
    <citation type="journal article" date="2020" name="Nature">
        <title>Giant virus diversity and host interactions through global metagenomics.</title>
        <authorList>
            <person name="Schulz F."/>
            <person name="Roux S."/>
            <person name="Paez-Espino D."/>
            <person name="Jungbluth S."/>
            <person name="Walsh D.A."/>
            <person name="Denef V.J."/>
            <person name="McMahon K.D."/>
            <person name="Konstantinidis K.T."/>
            <person name="Eloe-Fadrosh E.A."/>
            <person name="Kyrpides N.C."/>
            <person name="Woyke T."/>
        </authorList>
    </citation>
    <scope>NUCLEOTIDE SEQUENCE</scope>
    <source>
        <strain evidence="4">GVMAG-S-1016704-121</strain>
    </source>
</reference>
<dbReference type="EMBL" id="MN740558">
    <property type="protein sequence ID" value="QHU33520.1"/>
    <property type="molecule type" value="Genomic_DNA"/>
</dbReference>
<dbReference type="SUPFAM" id="SSF56436">
    <property type="entry name" value="C-type lectin-like"/>
    <property type="match status" value="1"/>
</dbReference>
<dbReference type="CDD" id="cd00037">
    <property type="entry name" value="CLECT"/>
    <property type="match status" value="1"/>
</dbReference>
<dbReference type="InterPro" id="IPR016186">
    <property type="entry name" value="C-type_lectin-like/link_sf"/>
</dbReference>
<evidence type="ECO:0000313" key="4">
    <source>
        <dbReference type="EMBL" id="QHU33520.1"/>
    </source>
</evidence>
<dbReference type="InterPro" id="IPR001304">
    <property type="entry name" value="C-type_lectin-like"/>
</dbReference>
<feature type="region of interest" description="Disordered" evidence="1">
    <location>
        <begin position="1"/>
        <end position="37"/>
    </location>
</feature>
<feature type="domain" description="C-type lectin" evidence="3">
    <location>
        <begin position="89"/>
        <end position="253"/>
    </location>
</feature>
<feature type="compositionally biased region" description="Basic residues" evidence="1">
    <location>
        <begin position="1"/>
        <end position="12"/>
    </location>
</feature>
<dbReference type="InterPro" id="IPR016187">
    <property type="entry name" value="CTDL_fold"/>
</dbReference>